<reference evidence="1" key="1">
    <citation type="submission" date="2021-07" db="EMBL/GenBank/DDBJ databases">
        <title>Complete Genome Sequences of Mycobacterium farcinogenes Isolated from Clinical Specimens from Patients in Thailand.</title>
        <authorList>
            <person name="Sodsai P."/>
        </authorList>
    </citation>
    <scope>NUCLEOTIDE SEQUENCE</scope>
    <source>
        <strain evidence="1">BKK/CU-MFGFA-001</strain>
    </source>
</reference>
<evidence type="ECO:0000313" key="1">
    <source>
        <dbReference type="EMBL" id="QZH69537.1"/>
    </source>
</evidence>
<accession>A0ACD1FR70</accession>
<keyword evidence="1" id="KW-0614">Plasmid</keyword>
<gene>
    <name evidence="1" type="ORF">K6L26_31440</name>
</gene>
<protein>
    <submittedName>
        <fullName evidence="1">Uncharacterized protein</fullName>
    </submittedName>
</protein>
<organism evidence="1 2">
    <name type="scientific">Mycolicibacterium farcinogenes</name>
    <name type="common">Mycobacterium farcinogenes</name>
    <dbReference type="NCBI Taxonomy" id="1802"/>
    <lineage>
        <taxon>Bacteria</taxon>
        <taxon>Bacillati</taxon>
        <taxon>Actinomycetota</taxon>
        <taxon>Actinomycetes</taxon>
        <taxon>Mycobacteriales</taxon>
        <taxon>Mycobacteriaceae</taxon>
        <taxon>Mycolicibacterium</taxon>
    </lineage>
</organism>
<proteinExistence type="predicted"/>
<sequence length="787" mass="79298">MALSKPNNQHSRLISWPLWPDIRPSTLGDLAADHRADQQTALDTARGLRRAYIEVMAEEKGFFADASVRAYTQEESGWRDLAAFRGQKAANAEAWARIGETLMLTLMGIDDDAHAELKAQEALRTTLPAAYGMLEVTVVTRAIAAAEAASAKAVAEVEAINATIPKTIFTQFSPPNGQGTQHKPGQVTPVNNEIKASSGNGERKEATGQSAGKEAAGSGSEMSSEDDSKAEHKKTTEGLDDKAQGTTPGNASGDHRPDTASGSSGSDQAGVGPAAGQGLGQTASPLAAAGGGSQAGSGSGSGSGASGLSGLGRQGGGASGLGNVGSGPKAPAAGASSPSGGPVSDFAKGFTSGASAGGAPPAAAVKPLLPAEGARAPMTSQMGAVSSTPQSPGVQGTGLSGGTTGVSSGVPPVAPVGAMGGHAPGGVGSSGPLPPFGSDLKGGAGPSQTAAGPAGAGSGAATTPAGGTGSGSQQGGGTGAPAAMLSGATAAGAGGAGLAEKYASVDLTPAQRRVWELQHACRREGWHIDWAVGLFEDYGGIQMLFVSDEGQGFVPSTVVLPNSMLPAMTDPVLPTDFLRRWFGWGDVTRLMVEYANARVAGGKGGLLGLATGGSTTAAERVNVPVLSADIGTNPIPTTDEVPGLGNGRYHRLSSLDHELYKELRDVSDPRRAIAQLADRCRRLVTEEMHLPTCGHDAIGKLGMGQELSDPLLEELRTAGRNQLQLASTQRPGKGDYGPPESHAAMQNLYRGSWIASQILEALVRMSDSVPDLADAAYAVVAAERVAL</sequence>
<geneLocation type="plasmid" evidence="1 2">
    <name>unnamed2</name>
</geneLocation>
<name>A0ACD1FR70_MYCFR</name>
<dbReference type="Proteomes" id="UP000825598">
    <property type="component" value="Plasmid unnamed2"/>
</dbReference>
<keyword evidence="2" id="KW-1185">Reference proteome</keyword>
<dbReference type="EMBL" id="CP081675">
    <property type="protein sequence ID" value="QZH69537.1"/>
    <property type="molecule type" value="Genomic_DNA"/>
</dbReference>
<evidence type="ECO:0000313" key="2">
    <source>
        <dbReference type="Proteomes" id="UP000825598"/>
    </source>
</evidence>